<gene>
    <name evidence="1" type="primary">BnaA02g05870D</name>
    <name evidence="1" type="ORF">GSBRNA2T00001392001</name>
</gene>
<evidence type="ECO:0000313" key="1">
    <source>
        <dbReference type="EMBL" id="CDY09161.1"/>
    </source>
</evidence>
<evidence type="ECO:0000313" key="2">
    <source>
        <dbReference type="Proteomes" id="UP000028999"/>
    </source>
</evidence>
<protein>
    <submittedName>
        <fullName evidence="1">BnaA02g05870D protein</fullName>
    </submittedName>
</protein>
<name>A0A078F702_BRANA</name>
<dbReference type="Gramene" id="CDY09161">
    <property type="protein sequence ID" value="CDY09161"/>
    <property type="gene ID" value="GSBRNA2T00001392001"/>
</dbReference>
<keyword evidence="2" id="KW-1185">Reference proteome</keyword>
<accession>A0A078F702</accession>
<proteinExistence type="predicted"/>
<dbReference type="EMBL" id="LK031993">
    <property type="protein sequence ID" value="CDY09161.1"/>
    <property type="molecule type" value="Genomic_DNA"/>
</dbReference>
<sequence>MVSNFFNSISGVKEMKISLYTMEFLDYNWVWESYNPLPQFCNVSTLKVTFSVLNLDMMMPTLLESFPNLKSLVLKLDDTSSEKAANVRLSSVPFAVITRVCEDKAFQRRAR</sequence>
<organism evidence="1 2">
    <name type="scientific">Brassica napus</name>
    <name type="common">Rape</name>
    <dbReference type="NCBI Taxonomy" id="3708"/>
    <lineage>
        <taxon>Eukaryota</taxon>
        <taxon>Viridiplantae</taxon>
        <taxon>Streptophyta</taxon>
        <taxon>Embryophyta</taxon>
        <taxon>Tracheophyta</taxon>
        <taxon>Spermatophyta</taxon>
        <taxon>Magnoliopsida</taxon>
        <taxon>eudicotyledons</taxon>
        <taxon>Gunneridae</taxon>
        <taxon>Pentapetalae</taxon>
        <taxon>rosids</taxon>
        <taxon>malvids</taxon>
        <taxon>Brassicales</taxon>
        <taxon>Brassicaceae</taxon>
        <taxon>Brassiceae</taxon>
        <taxon>Brassica</taxon>
    </lineage>
</organism>
<reference evidence="1 2" key="1">
    <citation type="journal article" date="2014" name="Science">
        <title>Plant genetics. Early allopolyploid evolution in the post-Neolithic Brassica napus oilseed genome.</title>
        <authorList>
            <person name="Chalhoub B."/>
            <person name="Denoeud F."/>
            <person name="Liu S."/>
            <person name="Parkin I.A."/>
            <person name="Tang H."/>
            <person name="Wang X."/>
            <person name="Chiquet J."/>
            <person name="Belcram H."/>
            <person name="Tong C."/>
            <person name="Samans B."/>
            <person name="Correa M."/>
            <person name="Da Silva C."/>
            <person name="Just J."/>
            <person name="Falentin C."/>
            <person name="Koh C.S."/>
            <person name="Le Clainche I."/>
            <person name="Bernard M."/>
            <person name="Bento P."/>
            <person name="Noel B."/>
            <person name="Labadie K."/>
            <person name="Alberti A."/>
            <person name="Charles M."/>
            <person name="Arnaud D."/>
            <person name="Guo H."/>
            <person name="Daviaud C."/>
            <person name="Alamery S."/>
            <person name="Jabbari K."/>
            <person name="Zhao M."/>
            <person name="Edger P.P."/>
            <person name="Chelaifa H."/>
            <person name="Tack D."/>
            <person name="Lassalle G."/>
            <person name="Mestiri I."/>
            <person name="Schnel N."/>
            <person name="Le Paslier M.C."/>
            <person name="Fan G."/>
            <person name="Renault V."/>
            <person name="Bayer P.E."/>
            <person name="Golicz A.A."/>
            <person name="Manoli S."/>
            <person name="Lee T.H."/>
            <person name="Thi V.H."/>
            <person name="Chalabi S."/>
            <person name="Hu Q."/>
            <person name="Fan C."/>
            <person name="Tollenaere R."/>
            <person name="Lu Y."/>
            <person name="Battail C."/>
            <person name="Shen J."/>
            <person name="Sidebottom C.H."/>
            <person name="Wang X."/>
            <person name="Canaguier A."/>
            <person name="Chauveau A."/>
            <person name="Berard A."/>
            <person name="Deniot G."/>
            <person name="Guan M."/>
            <person name="Liu Z."/>
            <person name="Sun F."/>
            <person name="Lim Y.P."/>
            <person name="Lyons E."/>
            <person name="Town C.D."/>
            <person name="Bancroft I."/>
            <person name="Wang X."/>
            <person name="Meng J."/>
            <person name="Ma J."/>
            <person name="Pires J.C."/>
            <person name="King G.J."/>
            <person name="Brunel D."/>
            <person name="Delourme R."/>
            <person name="Renard M."/>
            <person name="Aury J.M."/>
            <person name="Adams K.L."/>
            <person name="Batley J."/>
            <person name="Snowdon R.J."/>
            <person name="Tost J."/>
            <person name="Edwards D."/>
            <person name="Zhou Y."/>
            <person name="Hua W."/>
            <person name="Sharpe A.G."/>
            <person name="Paterson A.H."/>
            <person name="Guan C."/>
            <person name="Wincker P."/>
        </authorList>
    </citation>
    <scope>NUCLEOTIDE SEQUENCE [LARGE SCALE GENOMIC DNA]</scope>
    <source>
        <strain evidence="2">cv. Darmor-bzh</strain>
    </source>
</reference>
<dbReference type="Proteomes" id="UP000028999">
    <property type="component" value="Unassembled WGS sequence"/>
</dbReference>
<dbReference type="AlphaFoldDB" id="A0A078F702"/>
<dbReference type="PaxDb" id="3708-A0A078F702"/>